<name>A0ABS3KN13_9PROT</name>
<dbReference type="PROSITE" id="PS51257">
    <property type="entry name" value="PROKAR_LIPOPROTEIN"/>
    <property type="match status" value="1"/>
</dbReference>
<sequence>MTQSHRPAARAAAAVSLLALPLLAGCGQDTARTLGFTRDAPDEFAVVTRAPLSLPPALGELPVPRPGTPRPQELQGGAAGEAILAPGAAYGVGAASAPSRGESALVAAAGGQVAPGVRSQVDQESLRLEQPQRGLVDRLMFWRDAPAAGVAVDPQREAQRLRENAALGREADQGETAIIQRRRQGLFSGIF</sequence>
<dbReference type="Proteomes" id="UP001518989">
    <property type="component" value="Unassembled WGS sequence"/>
</dbReference>
<organism evidence="3 4">
    <name type="scientific">Roseomonas haemaphysalidis</name>
    <dbReference type="NCBI Taxonomy" id="2768162"/>
    <lineage>
        <taxon>Bacteria</taxon>
        <taxon>Pseudomonadati</taxon>
        <taxon>Pseudomonadota</taxon>
        <taxon>Alphaproteobacteria</taxon>
        <taxon>Acetobacterales</taxon>
        <taxon>Roseomonadaceae</taxon>
        <taxon>Roseomonas</taxon>
    </lineage>
</organism>
<comment type="caution">
    <text evidence="3">The sequence shown here is derived from an EMBL/GenBank/DDBJ whole genome shotgun (WGS) entry which is preliminary data.</text>
</comment>
<proteinExistence type="predicted"/>
<feature type="region of interest" description="Disordered" evidence="1">
    <location>
        <begin position="55"/>
        <end position="75"/>
    </location>
</feature>
<dbReference type="Pfam" id="PF11233">
    <property type="entry name" value="DUF3035"/>
    <property type="match status" value="1"/>
</dbReference>
<accession>A0ABS3KN13</accession>
<feature type="signal peptide" evidence="2">
    <location>
        <begin position="1"/>
        <end position="24"/>
    </location>
</feature>
<keyword evidence="4" id="KW-1185">Reference proteome</keyword>
<dbReference type="InterPro" id="IPR021395">
    <property type="entry name" value="DUF3035"/>
</dbReference>
<reference evidence="3 4" key="1">
    <citation type="submission" date="2020-09" db="EMBL/GenBank/DDBJ databases">
        <title>Roseomonas.</title>
        <authorList>
            <person name="Zhu W."/>
        </authorList>
    </citation>
    <scope>NUCLEOTIDE SEQUENCE [LARGE SCALE GENOMIC DNA]</scope>
    <source>
        <strain evidence="3 4">573</strain>
    </source>
</reference>
<dbReference type="RefSeq" id="WP_207416286.1">
    <property type="nucleotide sequence ID" value="NZ_CP061177.1"/>
</dbReference>
<dbReference type="EMBL" id="JACTNG010000003">
    <property type="protein sequence ID" value="MBO1078854.1"/>
    <property type="molecule type" value="Genomic_DNA"/>
</dbReference>
<feature type="chain" id="PRO_5046975998" evidence="2">
    <location>
        <begin position="25"/>
        <end position="191"/>
    </location>
</feature>
<evidence type="ECO:0000313" key="4">
    <source>
        <dbReference type="Proteomes" id="UP001518989"/>
    </source>
</evidence>
<evidence type="ECO:0000313" key="3">
    <source>
        <dbReference type="EMBL" id="MBO1078854.1"/>
    </source>
</evidence>
<keyword evidence="2" id="KW-0732">Signal</keyword>
<evidence type="ECO:0000256" key="1">
    <source>
        <dbReference type="SAM" id="MobiDB-lite"/>
    </source>
</evidence>
<protein>
    <submittedName>
        <fullName evidence="3">DUF3035 domain-containing protein</fullName>
    </submittedName>
</protein>
<evidence type="ECO:0000256" key="2">
    <source>
        <dbReference type="SAM" id="SignalP"/>
    </source>
</evidence>
<gene>
    <name evidence="3" type="ORF">IAI61_07420</name>
</gene>